<organism evidence="1 2">
    <name type="scientific">Rhodocollybia butyracea</name>
    <dbReference type="NCBI Taxonomy" id="206335"/>
    <lineage>
        <taxon>Eukaryota</taxon>
        <taxon>Fungi</taxon>
        <taxon>Dikarya</taxon>
        <taxon>Basidiomycota</taxon>
        <taxon>Agaricomycotina</taxon>
        <taxon>Agaricomycetes</taxon>
        <taxon>Agaricomycetidae</taxon>
        <taxon>Agaricales</taxon>
        <taxon>Marasmiineae</taxon>
        <taxon>Omphalotaceae</taxon>
        <taxon>Rhodocollybia</taxon>
    </lineage>
</organism>
<dbReference type="EMBL" id="JADNRY010000003">
    <property type="protein sequence ID" value="KAF9077713.1"/>
    <property type="molecule type" value="Genomic_DNA"/>
</dbReference>
<dbReference type="OrthoDB" id="2634326at2759"/>
<gene>
    <name evidence="1" type="ORF">BDP27DRAFT_1189563</name>
</gene>
<name>A0A9P5QAI6_9AGAR</name>
<evidence type="ECO:0000313" key="2">
    <source>
        <dbReference type="Proteomes" id="UP000772434"/>
    </source>
</evidence>
<evidence type="ECO:0000313" key="1">
    <source>
        <dbReference type="EMBL" id="KAF9077713.1"/>
    </source>
</evidence>
<comment type="caution">
    <text evidence="1">The sequence shown here is derived from an EMBL/GenBank/DDBJ whole genome shotgun (WGS) entry which is preliminary data.</text>
</comment>
<dbReference type="AlphaFoldDB" id="A0A9P5QAI6"/>
<protein>
    <submittedName>
        <fullName evidence="1">Uncharacterized protein</fullName>
    </submittedName>
</protein>
<reference evidence="1" key="1">
    <citation type="submission" date="2020-11" db="EMBL/GenBank/DDBJ databases">
        <authorList>
            <consortium name="DOE Joint Genome Institute"/>
            <person name="Ahrendt S."/>
            <person name="Riley R."/>
            <person name="Andreopoulos W."/>
            <person name="Labutti K."/>
            <person name="Pangilinan J."/>
            <person name="Ruiz-Duenas F.J."/>
            <person name="Barrasa J.M."/>
            <person name="Sanchez-Garcia M."/>
            <person name="Camarero S."/>
            <person name="Miyauchi S."/>
            <person name="Serrano A."/>
            <person name="Linde D."/>
            <person name="Babiker R."/>
            <person name="Drula E."/>
            <person name="Ayuso-Fernandez I."/>
            <person name="Pacheco R."/>
            <person name="Padilla G."/>
            <person name="Ferreira P."/>
            <person name="Barriuso J."/>
            <person name="Kellner H."/>
            <person name="Castanera R."/>
            <person name="Alfaro M."/>
            <person name="Ramirez L."/>
            <person name="Pisabarro A.G."/>
            <person name="Kuo A."/>
            <person name="Tritt A."/>
            <person name="Lipzen A."/>
            <person name="He G."/>
            <person name="Yan M."/>
            <person name="Ng V."/>
            <person name="Cullen D."/>
            <person name="Martin F."/>
            <person name="Rosso M.-N."/>
            <person name="Henrissat B."/>
            <person name="Hibbett D."/>
            <person name="Martinez A.T."/>
            <person name="Grigoriev I.V."/>
        </authorList>
    </citation>
    <scope>NUCLEOTIDE SEQUENCE</scope>
    <source>
        <strain evidence="1">AH 40177</strain>
    </source>
</reference>
<feature type="non-terminal residue" evidence="1">
    <location>
        <position position="1"/>
    </location>
</feature>
<keyword evidence="2" id="KW-1185">Reference proteome</keyword>
<sequence>EGKQCGFFVPPARCLISPGRVEIVATLFQSWVKIREMVLSKLACPDSPPIQLSNKFWRSLLDVHGGLHTSLVSTTRSGLRHLEMRKLLEKSYGINFSDRTLESRAVYWEGELIGSASYPKKSAAHRILWELCEVNFRNELEALDALLDRSRMPWMERDALRRQCWVGSAK</sequence>
<feature type="non-terminal residue" evidence="1">
    <location>
        <position position="170"/>
    </location>
</feature>
<accession>A0A9P5QAI6</accession>
<dbReference type="Proteomes" id="UP000772434">
    <property type="component" value="Unassembled WGS sequence"/>
</dbReference>
<proteinExistence type="predicted"/>